<dbReference type="SUPFAM" id="SSF49265">
    <property type="entry name" value="Fibronectin type III"/>
    <property type="match status" value="2"/>
</dbReference>
<accession>A0A4U1ET74</accession>
<evidence type="ECO:0000256" key="8">
    <source>
        <dbReference type="SAM" id="Phobius"/>
    </source>
</evidence>
<keyword evidence="7" id="KW-0325">Glycoprotein</keyword>
<proteinExistence type="predicted"/>
<dbReference type="GO" id="GO:0009897">
    <property type="term" value="C:external side of plasma membrane"/>
    <property type="evidence" value="ECO:0007669"/>
    <property type="project" value="TreeGrafter"/>
</dbReference>
<evidence type="ECO:0000313" key="11">
    <source>
        <dbReference type="EMBL" id="TKC39752.1"/>
    </source>
</evidence>
<dbReference type="InterPro" id="IPR003532">
    <property type="entry name" value="Short_hematopoietin_rcpt_2_CS"/>
</dbReference>
<keyword evidence="4 8" id="KW-1133">Transmembrane helix</keyword>
<keyword evidence="3" id="KW-0732">Signal</keyword>
<evidence type="ECO:0000256" key="3">
    <source>
        <dbReference type="ARBA" id="ARBA00022729"/>
    </source>
</evidence>
<keyword evidence="2 8" id="KW-0812">Transmembrane</keyword>
<evidence type="ECO:0000256" key="1">
    <source>
        <dbReference type="ARBA" id="ARBA00004479"/>
    </source>
</evidence>
<dbReference type="GO" id="GO:0004896">
    <property type="term" value="F:cytokine receptor activity"/>
    <property type="evidence" value="ECO:0007669"/>
    <property type="project" value="InterPro"/>
</dbReference>
<evidence type="ECO:0000256" key="5">
    <source>
        <dbReference type="ARBA" id="ARBA00023136"/>
    </source>
</evidence>
<dbReference type="InterPro" id="IPR036116">
    <property type="entry name" value="FN3_sf"/>
</dbReference>
<dbReference type="Proteomes" id="UP000308365">
    <property type="component" value="Unassembled WGS sequence"/>
</dbReference>
<dbReference type="PROSITE" id="PS01356">
    <property type="entry name" value="HEMATOPO_REC_S_F2"/>
    <property type="match status" value="1"/>
</dbReference>
<protein>
    <recommendedName>
        <fullName evidence="13">Interleukin-3 receptor subunit alpha</fullName>
    </recommendedName>
</protein>
<evidence type="ECO:0000256" key="2">
    <source>
        <dbReference type="ARBA" id="ARBA00022692"/>
    </source>
</evidence>
<comment type="caution">
    <text evidence="11">The sequence shown here is derived from an EMBL/GenBank/DDBJ whole genome shotgun (WGS) entry which is preliminary data.</text>
</comment>
<evidence type="ECO:0000256" key="7">
    <source>
        <dbReference type="ARBA" id="ARBA00023180"/>
    </source>
</evidence>
<evidence type="ECO:0000259" key="9">
    <source>
        <dbReference type="Pfam" id="PF09240"/>
    </source>
</evidence>
<dbReference type="Pfam" id="PF18611">
    <property type="entry name" value="IL3Ra_N"/>
    <property type="match status" value="1"/>
</dbReference>
<dbReference type="EMBL" id="RWIC01000841">
    <property type="protein sequence ID" value="TKC39752.1"/>
    <property type="molecule type" value="Genomic_DNA"/>
</dbReference>
<reference evidence="12" key="1">
    <citation type="journal article" date="2019" name="IScience">
        <title>Narwhal Genome Reveals Long-Term Low Genetic Diversity despite Current Large Abundance Size.</title>
        <authorList>
            <person name="Westbury M.V."/>
            <person name="Petersen B."/>
            <person name="Garde E."/>
            <person name="Heide-Jorgensen M.P."/>
            <person name="Lorenzen E.D."/>
        </authorList>
    </citation>
    <scope>NUCLEOTIDE SEQUENCE [LARGE SCALE GENOMIC DNA]</scope>
</reference>
<feature type="transmembrane region" description="Helical" evidence="8">
    <location>
        <begin position="488"/>
        <end position="509"/>
    </location>
</feature>
<dbReference type="Gene3D" id="2.60.40.3850">
    <property type="match status" value="1"/>
</dbReference>
<organism evidence="11 12">
    <name type="scientific">Monodon monoceros</name>
    <name type="common">Narwhal</name>
    <name type="synonym">Ceratodon monodon</name>
    <dbReference type="NCBI Taxonomy" id="40151"/>
    <lineage>
        <taxon>Eukaryota</taxon>
        <taxon>Metazoa</taxon>
        <taxon>Chordata</taxon>
        <taxon>Craniata</taxon>
        <taxon>Vertebrata</taxon>
        <taxon>Euteleostomi</taxon>
        <taxon>Mammalia</taxon>
        <taxon>Eutheria</taxon>
        <taxon>Laurasiatheria</taxon>
        <taxon>Artiodactyla</taxon>
        <taxon>Whippomorpha</taxon>
        <taxon>Cetacea</taxon>
        <taxon>Odontoceti</taxon>
        <taxon>Monodontidae</taxon>
        <taxon>Monodon</taxon>
    </lineage>
</organism>
<feature type="domain" description="Type I cytokine receptor cytokine-binding" evidence="9">
    <location>
        <begin position="297"/>
        <end position="384"/>
    </location>
</feature>
<keyword evidence="5 8" id="KW-0472">Membrane</keyword>
<dbReference type="InterPro" id="IPR015321">
    <property type="entry name" value="TypeI_recpt_CBD"/>
</dbReference>
<evidence type="ECO:0000259" key="10">
    <source>
        <dbReference type="Pfam" id="PF18611"/>
    </source>
</evidence>
<keyword evidence="6" id="KW-0675">Receptor</keyword>
<sequence>MTLMQCGCLKDVSFSERGEMPVGGLSVARLEPCVPVGLGSPEQTPGTDTHRCLDAHRGPSSSIKEEPEAVLIRYSSSPRGSAPGPFMDGLASVPGRLPVTGSSGSDPLPCPGKGLARRTLGVGFWCQICVKVGTFGGPGQSWGILWEPQTWMGERVRPQMDGAWVGSHDGGAGQALKEVGWRPPSCGSCLGHGFRLAGGLPDPYPIDISDPDPPIKNLRMEPERKRLTWDLHGNVSEIMCFINSKAFTKARKRTYCSIPDLSCQATNYSIKVTKGQPFSTWIQYPSQEGNPRAAADNLTCWVHDVDFLTCSWAVGREAPRDVQYNLYLENLDSYEKWPCSQYRADEQGTNVQCRFHNISVLSKDQTRFLVNGTSIGSKIPCSETSDRLAKIEVLAAPNITSRWCNQSYSFMQWQVRSHLNDDFKYELQIQKGMELPYKQEIYKAFLELNNPGTYTVQVRARDATFSHYKPWGPWSVPQHFVCEEGARLPVWLTSLLIALGTLLAMGLVLRFCRFSVMQKLFPPIPHMKDHINGKLQNGRTMTWDPDQDSQEECPVAEVQVLGET</sequence>
<dbReference type="Gene3D" id="2.60.40.10">
    <property type="entry name" value="Immunoglobulins"/>
    <property type="match status" value="2"/>
</dbReference>
<dbReference type="Pfam" id="PF09240">
    <property type="entry name" value="IL6Ra-bind"/>
    <property type="match status" value="1"/>
</dbReference>
<feature type="domain" description="IL-3 receptor alpha chain N-terminal" evidence="10">
    <location>
        <begin position="215"/>
        <end position="285"/>
    </location>
</feature>
<evidence type="ECO:0008006" key="13">
    <source>
        <dbReference type="Google" id="ProtNLM"/>
    </source>
</evidence>
<evidence type="ECO:0000256" key="6">
    <source>
        <dbReference type="ARBA" id="ARBA00023170"/>
    </source>
</evidence>
<dbReference type="InterPro" id="IPR040907">
    <property type="entry name" value="IL3Ra_N"/>
</dbReference>
<name>A0A4U1ET74_MONMO</name>
<comment type="subcellular location">
    <subcellularLocation>
        <location evidence="1">Membrane</location>
        <topology evidence="1">Single-pass type I membrane protein</topology>
    </subcellularLocation>
</comment>
<dbReference type="PANTHER" id="PTHR23037:SF46">
    <property type="entry name" value="INTERLEUKIN 5 RECEPTOR SUBUNIT ALPHA"/>
    <property type="match status" value="1"/>
</dbReference>
<dbReference type="PANTHER" id="PTHR23037">
    <property type="entry name" value="CYTOKINE RECEPTOR"/>
    <property type="match status" value="1"/>
</dbReference>
<dbReference type="AlphaFoldDB" id="A0A4U1ET74"/>
<evidence type="ECO:0000256" key="4">
    <source>
        <dbReference type="ARBA" id="ARBA00022989"/>
    </source>
</evidence>
<evidence type="ECO:0000313" key="12">
    <source>
        <dbReference type="Proteomes" id="UP000308365"/>
    </source>
</evidence>
<dbReference type="InterPro" id="IPR013783">
    <property type="entry name" value="Ig-like_fold"/>
</dbReference>
<gene>
    <name evidence="11" type="ORF">EI555_014383</name>
</gene>